<comment type="subcellular location">
    <subcellularLocation>
        <location evidence="1">Membrane</location>
        <topology evidence="1">Multi-pass membrane protein</topology>
    </subcellularLocation>
</comment>
<sequence>MFLKLGFGGIFLFSVIAGSSQSYEVLLAAKFFEGVFFATSISAHVTFISEFCYKDIRDRVMICQASFVAIAQIISPLMSWGILTQEWKYTLFNGYVVLNTWNFYLYIMSLWSLFACVFYSTLPESPKYLVTQRKYDEAREILIKIYKENTGKTAESYPFIDIWKNLDKHEVQSVKSPERSIRHQIVVGLHNVKPIFRKPLVYHLAILSSSMFLILAIYNIVRLWFPQLSTIVEHYRTDGSQDMCVILDTYTSDLKTRGNTIRNSTADICVPTVSGSETYINSIIIGFVCFFPYFITGAVVNKVGKKALLVVCGVISIGVTLGLRYANSKIAVVALFAAGTAISQLMKALNQAVAVELFPTEIR</sequence>
<dbReference type="PANTHER" id="PTHR23511:SF36">
    <property type="entry name" value="EG:BACR7A4.13 PROTEIN-RELATED"/>
    <property type="match status" value="1"/>
</dbReference>
<evidence type="ECO:0000256" key="7">
    <source>
        <dbReference type="SAM" id="Phobius"/>
    </source>
</evidence>
<dbReference type="InterPro" id="IPR036259">
    <property type="entry name" value="MFS_trans_sf"/>
</dbReference>
<dbReference type="Pfam" id="PF00083">
    <property type="entry name" value="Sugar_tr"/>
    <property type="match status" value="1"/>
</dbReference>
<evidence type="ECO:0000259" key="9">
    <source>
        <dbReference type="PROSITE" id="PS50850"/>
    </source>
</evidence>
<dbReference type="GO" id="GO:0016020">
    <property type="term" value="C:membrane"/>
    <property type="evidence" value="ECO:0007669"/>
    <property type="project" value="UniProtKB-SubCell"/>
</dbReference>
<dbReference type="AlphaFoldDB" id="A0A0L7LI36"/>
<proteinExistence type="inferred from homology"/>
<comment type="similarity">
    <text evidence="2">Belongs to the major facilitator superfamily.</text>
</comment>
<evidence type="ECO:0000256" key="6">
    <source>
        <dbReference type="ARBA" id="ARBA00023136"/>
    </source>
</evidence>
<keyword evidence="5 7" id="KW-1133">Transmembrane helix</keyword>
<feature type="domain" description="Major facilitator superfamily (MFS) profile" evidence="9">
    <location>
        <begin position="1"/>
        <end position="363"/>
    </location>
</feature>
<evidence type="ECO:0000256" key="1">
    <source>
        <dbReference type="ARBA" id="ARBA00004141"/>
    </source>
</evidence>
<feature type="transmembrane region" description="Helical" evidence="7">
    <location>
        <begin position="279"/>
        <end position="300"/>
    </location>
</feature>
<dbReference type="InterPro" id="IPR005828">
    <property type="entry name" value="MFS_sugar_transport-like"/>
</dbReference>
<protein>
    <submittedName>
        <fullName evidence="10">Putative synaptic vesicle protein</fullName>
    </submittedName>
</protein>
<feature type="transmembrane region" description="Helical" evidence="7">
    <location>
        <begin position="103"/>
        <end position="122"/>
    </location>
</feature>
<feature type="signal peptide" evidence="8">
    <location>
        <begin position="1"/>
        <end position="22"/>
    </location>
</feature>
<accession>A0A0L7LI36</accession>
<feature type="transmembrane region" description="Helical" evidence="7">
    <location>
        <begin position="307"/>
        <end position="324"/>
    </location>
</feature>
<keyword evidence="3" id="KW-0813">Transport</keyword>
<feature type="transmembrane region" description="Helical" evidence="7">
    <location>
        <begin position="65"/>
        <end position="83"/>
    </location>
</feature>
<organism evidence="10 11">
    <name type="scientific">Operophtera brumata</name>
    <name type="common">Winter moth</name>
    <name type="synonym">Phalaena brumata</name>
    <dbReference type="NCBI Taxonomy" id="104452"/>
    <lineage>
        <taxon>Eukaryota</taxon>
        <taxon>Metazoa</taxon>
        <taxon>Ecdysozoa</taxon>
        <taxon>Arthropoda</taxon>
        <taxon>Hexapoda</taxon>
        <taxon>Insecta</taxon>
        <taxon>Pterygota</taxon>
        <taxon>Neoptera</taxon>
        <taxon>Endopterygota</taxon>
        <taxon>Lepidoptera</taxon>
        <taxon>Glossata</taxon>
        <taxon>Ditrysia</taxon>
        <taxon>Geometroidea</taxon>
        <taxon>Geometridae</taxon>
        <taxon>Larentiinae</taxon>
        <taxon>Operophtera</taxon>
    </lineage>
</organism>
<feature type="transmembrane region" description="Helical" evidence="7">
    <location>
        <begin position="32"/>
        <end position="53"/>
    </location>
</feature>
<dbReference type="Gene3D" id="1.20.1250.20">
    <property type="entry name" value="MFS general substrate transporter like domains"/>
    <property type="match status" value="1"/>
</dbReference>
<evidence type="ECO:0000256" key="3">
    <source>
        <dbReference type="ARBA" id="ARBA00022448"/>
    </source>
</evidence>
<feature type="transmembrane region" description="Helical" evidence="7">
    <location>
        <begin position="200"/>
        <end position="221"/>
    </location>
</feature>
<evidence type="ECO:0000313" key="11">
    <source>
        <dbReference type="Proteomes" id="UP000037510"/>
    </source>
</evidence>
<dbReference type="Proteomes" id="UP000037510">
    <property type="component" value="Unassembled WGS sequence"/>
</dbReference>
<keyword evidence="8" id="KW-0732">Signal</keyword>
<evidence type="ECO:0000256" key="5">
    <source>
        <dbReference type="ARBA" id="ARBA00022989"/>
    </source>
</evidence>
<reference evidence="10 11" key="1">
    <citation type="journal article" date="2015" name="Genome Biol. Evol.">
        <title>The genome of winter moth (Operophtera brumata) provides a genomic perspective on sexual dimorphism and phenology.</title>
        <authorList>
            <person name="Derks M.F."/>
            <person name="Smit S."/>
            <person name="Salis L."/>
            <person name="Schijlen E."/>
            <person name="Bossers A."/>
            <person name="Mateman C."/>
            <person name="Pijl A.S."/>
            <person name="de Ridder D."/>
            <person name="Groenen M.A."/>
            <person name="Visser M.E."/>
            <person name="Megens H.J."/>
        </authorList>
    </citation>
    <scope>NUCLEOTIDE SEQUENCE [LARGE SCALE GENOMIC DNA]</scope>
    <source>
        <strain evidence="10">WM2013NL</strain>
        <tissue evidence="10">Head and thorax</tissue>
    </source>
</reference>
<dbReference type="SUPFAM" id="SSF103473">
    <property type="entry name" value="MFS general substrate transporter"/>
    <property type="match status" value="1"/>
</dbReference>
<dbReference type="EMBL" id="JTDY01000986">
    <property type="protein sequence ID" value="KOB75193.1"/>
    <property type="molecule type" value="Genomic_DNA"/>
</dbReference>
<comment type="caution">
    <text evidence="10">The sequence shown here is derived from an EMBL/GenBank/DDBJ whole genome shotgun (WGS) entry which is preliminary data.</text>
</comment>
<evidence type="ECO:0000313" key="10">
    <source>
        <dbReference type="EMBL" id="KOB75193.1"/>
    </source>
</evidence>
<evidence type="ECO:0000256" key="8">
    <source>
        <dbReference type="SAM" id="SignalP"/>
    </source>
</evidence>
<keyword evidence="11" id="KW-1185">Reference proteome</keyword>
<dbReference type="GO" id="GO:0022857">
    <property type="term" value="F:transmembrane transporter activity"/>
    <property type="evidence" value="ECO:0007669"/>
    <property type="project" value="InterPro"/>
</dbReference>
<name>A0A0L7LI36_OPEBR</name>
<dbReference type="InterPro" id="IPR020846">
    <property type="entry name" value="MFS_dom"/>
</dbReference>
<keyword evidence="4 7" id="KW-0812">Transmembrane</keyword>
<evidence type="ECO:0000256" key="4">
    <source>
        <dbReference type="ARBA" id="ARBA00022692"/>
    </source>
</evidence>
<gene>
    <name evidence="10" type="ORF">OBRU01_04286</name>
</gene>
<evidence type="ECO:0000256" key="2">
    <source>
        <dbReference type="ARBA" id="ARBA00008335"/>
    </source>
</evidence>
<feature type="chain" id="PRO_5005573449" evidence="8">
    <location>
        <begin position="23"/>
        <end position="363"/>
    </location>
</feature>
<dbReference type="PROSITE" id="PS50850">
    <property type="entry name" value="MFS"/>
    <property type="match status" value="1"/>
</dbReference>
<dbReference type="STRING" id="104452.A0A0L7LI36"/>
<keyword evidence="6 7" id="KW-0472">Membrane</keyword>
<dbReference type="PANTHER" id="PTHR23511">
    <property type="entry name" value="SYNAPTIC VESICLE GLYCOPROTEIN 2"/>
    <property type="match status" value="1"/>
</dbReference>